<dbReference type="KEGG" id="poj:PtoMrB4_23170"/>
<reference evidence="1 2" key="1">
    <citation type="journal article" date="2020" name="Microbiol. Resour. Announc.">
        <title>Complete genome sequence of Pseudomonas otitidis strain MrB4, isolated from Lake Biwa in Japan.</title>
        <authorList>
            <person name="Miyazaki K."/>
            <person name="Hase E."/>
            <person name="Maruya T."/>
        </authorList>
    </citation>
    <scope>NUCLEOTIDE SEQUENCE [LARGE SCALE GENOMIC DNA]</scope>
    <source>
        <strain evidence="1 2">MrB4</strain>
    </source>
</reference>
<dbReference type="RefSeq" id="WP_172433334.1">
    <property type="nucleotide sequence ID" value="NZ_AP022642.1"/>
</dbReference>
<evidence type="ECO:0000313" key="2">
    <source>
        <dbReference type="Proteomes" id="UP000501237"/>
    </source>
</evidence>
<protein>
    <recommendedName>
        <fullName evidence="3">DUF1654 domain-containing protein</fullName>
    </recommendedName>
</protein>
<name>A0A679GM32_9GAMM</name>
<dbReference type="GeneID" id="57397536"/>
<proteinExistence type="predicted"/>
<dbReference type="InterPro" id="IPR012449">
    <property type="entry name" value="Phage_F116_Orf28"/>
</dbReference>
<organism evidence="1 2">
    <name type="scientific">Metapseudomonas otitidis</name>
    <dbReference type="NCBI Taxonomy" id="319939"/>
    <lineage>
        <taxon>Bacteria</taxon>
        <taxon>Pseudomonadati</taxon>
        <taxon>Pseudomonadota</taxon>
        <taxon>Gammaproteobacteria</taxon>
        <taxon>Pseudomonadales</taxon>
        <taxon>Pseudomonadaceae</taxon>
        <taxon>Metapseudomonas</taxon>
    </lineage>
</organism>
<gene>
    <name evidence="1" type="ORF">PtoMrB4_23170</name>
</gene>
<dbReference type="EMBL" id="AP022642">
    <property type="protein sequence ID" value="BCA28340.1"/>
    <property type="molecule type" value="Genomic_DNA"/>
</dbReference>
<dbReference type="Proteomes" id="UP000501237">
    <property type="component" value="Chromosome"/>
</dbReference>
<sequence length="104" mass="11679">MTKKKSQPERRELTSLERLGLRVSAMINAPKSQLERCVTIHRLDTDTDEAWDGVMELLAEEPGIDMTFNDDGTVTLRWALESDGDARVEEGDDLVSLDEEPAAF</sequence>
<evidence type="ECO:0000313" key="1">
    <source>
        <dbReference type="EMBL" id="BCA28340.1"/>
    </source>
</evidence>
<dbReference type="Pfam" id="PF07867">
    <property type="entry name" value="DUF1654"/>
    <property type="match status" value="1"/>
</dbReference>
<dbReference type="AlphaFoldDB" id="A0A679GM32"/>
<evidence type="ECO:0008006" key="3">
    <source>
        <dbReference type="Google" id="ProtNLM"/>
    </source>
</evidence>
<accession>A0A679GM32</accession>